<protein>
    <submittedName>
        <fullName evidence="1">Uncharacterized protein</fullName>
    </submittedName>
</protein>
<proteinExistence type="predicted"/>
<gene>
    <name evidence="1" type="ORF">CEXT_753521</name>
</gene>
<evidence type="ECO:0000313" key="2">
    <source>
        <dbReference type="Proteomes" id="UP001054945"/>
    </source>
</evidence>
<sequence length="93" mass="10322">MFVCHQISFTQTLLLPTYMQHLHVGSKIRGGMVRKRERGEGRGWSRIMGPSPSNVLTVLKHPSSNSSPSYPPSNAQVCKADEEFVTSQGHPET</sequence>
<accession>A0AAV4RNN3</accession>
<dbReference type="EMBL" id="BPLR01008050">
    <property type="protein sequence ID" value="GIY21717.1"/>
    <property type="molecule type" value="Genomic_DNA"/>
</dbReference>
<dbReference type="AlphaFoldDB" id="A0AAV4RNN3"/>
<comment type="caution">
    <text evidence="1">The sequence shown here is derived from an EMBL/GenBank/DDBJ whole genome shotgun (WGS) entry which is preliminary data.</text>
</comment>
<name>A0AAV4RNN3_CAEEX</name>
<reference evidence="1 2" key="1">
    <citation type="submission" date="2021-06" db="EMBL/GenBank/DDBJ databases">
        <title>Caerostris extrusa draft genome.</title>
        <authorList>
            <person name="Kono N."/>
            <person name="Arakawa K."/>
        </authorList>
    </citation>
    <scope>NUCLEOTIDE SEQUENCE [LARGE SCALE GENOMIC DNA]</scope>
</reference>
<dbReference type="Proteomes" id="UP001054945">
    <property type="component" value="Unassembled WGS sequence"/>
</dbReference>
<organism evidence="1 2">
    <name type="scientific">Caerostris extrusa</name>
    <name type="common">Bark spider</name>
    <name type="synonym">Caerostris bankana</name>
    <dbReference type="NCBI Taxonomy" id="172846"/>
    <lineage>
        <taxon>Eukaryota</taxon>
        <taxon>Metazoa</taxon>
        <taxon>Ecdysozoa</taxon>
        <taxon>Arthropoda</taxon>
        <taxon>Chelicerata</taxon>
        <taxon>Arachnida</taxon>
        <taxon>Araneae</taxon>
        <taxon>Araneomorphae</taxon>
        <taxon>Entelegynae</taxon>
        <taxon>Araneoidea</taxon>
        <taxon>Araneidae</taxon>
        <taxon>Caerostris</taxon>
    </lineage>
</organism>
<evidence type="ECO:0000313" key="1">
    <source>
        <dbReference type="EMBL" id="GIY21717.1"/>
    </source>
</evidence>
<keyword evidence="2" id="KW-1185">Reference proteome</keyword>